<dbReference type="Proteomes" id="UP000006591">
    <property type="component" value="Chromosome 2"/>
</dbReference>
<dbReference type="PROSITE" id="PS00107">
    <property type="entry name" value="PROTEIN_KINASE_ATP"/>
    <property type="match status" value="2"/>
</dbReference>
<dbReference type="InterPro" id="IPR000719">
    <property type="entry name" value="Prot_kinase_dom"/>
</dbReference>
<evidence type="ECO:0000256" key="1">
    <source>
        <dbReference type="ARBA" id="ARBA00004251"/>
    </source>
</evidence>
<evidence type="ECO:0000256" key="6">
    <source>
        <dbReference type="ARBA" id="ARBA00022527"/>
    </source>
</evidence>
<evidence type="ECO:0000256" key="2">
    <source>
        <dbReference type="ARBA" id="ARBA00008536"/>
    </source>
</evidence>
<dbReference type="EnsemblPlants" id="ONIVA02G32740.1">
    <property type="protein sequence ID" value="ONIVA02G32740.1"/>
    <property type="gene ID" value="ONIVA02G32740"/>
</dbReference>
<keyword evidence="8 19" id="KW-0812">Transmembrane</keyword>
<dbReference type="GO" id="GO:0030246">
    <property type="term" value="F:carbohydrate binding"/>
    <property type="evidence" value="ECO:0007669"/>
    <property type="project" value="UniProtKB-KW"/>
</dbReference>
<dbReference type="InterPro" id="IPR019825">
    <property type="entry name" value="Lectin_legB_Mn/Ca_BS"/>
</dbReference>
<keyword evidence="15 19" id="KW-0472">Membrane</keyword>
<evidence type="ECO:0000256" key="19">
    <source>
        <dbReference type="SAM" id="Phobius"/>
    </source>
</evidence>
<dbReference type="PROSITE" id="PS00108">
    <property type="entry name" value="PROTEIN_KINASE_ST"/>
    <property type="match status" value="2"/>
</dbReference>
<dbReference type="CDD" id="cd12087">
    <property type="entry name" value="TM_EGFR-like"/>
    <property type="match status" value="1"/>
</dbReference>
<dbReference type="GO" id="GO:0005886">
    <property type="term" value="C:plasma membrane"/>
    <property type="evidence" value="ECO:0007669"/>
    <property type="project" value="UniProtKB-SubCell"/>
</dbReference>
<keyword evidence="5" id="KW-1003">Cell membrane</keyword>
<keyword evidence="13 17" id="KW-0067">ATP-binding</keyword>
<dbReference type="GO" id="GO:0004674">
    <property type="term" value="F:protein serine/threonine kinase activity"/>
    <property type="evidence" value="ECO:0007669"/>
    <property type="project" value="UniProtKB-KW"/>
</dbReference>
<dbReference type="HOGENOM" id="CLU_000288_62_0_1"/>
<dbReference type="eggNOG" id="ENOG502QT06">
    <property type="taxonomic scope" value="Eukaryota"/>
</dbReference>
<dbReference type="Gene3D" id="1.10.510.10">
    <property type="entry name" value="Transferase(Phosphotransferase) domain 1"/>
    <property type="match status" value="2"/>
</dbReference>
<feature type="compositionally biased region" description="Low complexity" evidence="18">
    <location>
        <begin position="1408"/>
        <end position="1417"/>
    </location>
</feature>
<feature type="domain" description="Protein kinase" evidence="21">
    <location>
        <begin position="1096"/>
        <end position="1383"/>
    </location>
</feature>
<name>A0A0E0GC34_ORYNI</name>
<feature type="binding site" evidence="17">
    <location>
        <position position="1128"/>
    </location>
    <ligand>
        <name>ATP</name>
        <dbReference type="ChEBI" id="CHEBI:30616"/>
    </ligand>
</feature>
<comment type="similarity">
    <text evidence="3">In the C-terminal section; belongs to the protein kinase superfamily. Ser/Thr protein kinase family.</text>
</comment>
<evidence type="ECO:0000256" key="5">
    <source>
        <dbReference type="ARBA" id="ARBA00022475"/>
    </source>
</evidence>
<dbReference type="InterPro" id="IPR017441">
    <property type="entry name" value="Protein_kinase_ATP_BS"/>
</dbReference>
<organism evidence="22">
    <name type="scientific">Oryza nivara</name>
    <name type="common">Indian wild rice</name>
    <name type="synonym">Oryza sativa f. spontanea</name>
    <dbReference type="NCBI Taxonomy" id="4536"/>
    <lineage>
        <taxon>Eukaryota</taxon>
        <taxon>Viridiplantae</taxon>
        <taxon>Streptophyta</taxon>
        <taxon>Embryophyta</taxon>
        <taxon>Tracheophyta</taxon>
        <taxon>Spermatophyta</taxon>
        <taxon>Magnoliopsida</taxon>
        <taxon>Liliopsida</taxon>
        <taxon>Poales</taxon>
        <taxon>Poaceae</taxon>
        <taxon>BOP clade</taxon>
        <taxon>Oryzoideae</taxon>
        <taxon>Oryzeae</taxon>
        <taxon>Oryzinae</taxon>
        <taxon>Oryza</taxon>
    </lineage>
</organism>
<dbReference type="InterPro" id="IPR001220">
    <property type="entry name" value="Legume_lectin_dom"/>
</dbReference>
<evidence type="ECO:0000256" key="15">
    <source>
        <dbReference type="ARBA" id="ARBA00023136"/>
    </source>
</evidence>
<evidence type="ECO:0000256" key="3">
    <source>
        <dbReference type="ARBA" id="ARBA00010217"/>
    </source>
</evidence>
<feature type="binding site" evidence="17">
    <location>
        <position position="413"/>
    </location>
    <ligand>
        <name>ATP</name>
        <dbReference type="ChEBI" id="CHEBI:30616"/>
    </ligand>
</feature>
<keyword evidence="10" id="KW-0430">Lectin</keyword>
<feature type="transmembrane region" description="Helical" evidence="19">
    <location>
        <begin position="1033"/>
        <end position="1053"/>
    </location>
</feature>
<dbReference type="CDD" id="cd06899">
    <property type="entry name" value="lectin_legume_LecRK_Arcelin_ConA"/>
    <property type="match status" value="2"/>
</dbReference>
<keyword evidence="11 17" id="KW-0547">Nucleotide-binding</keyword>
<dbReference type="InterPro" id="IPR011009">
    <property type="entry name" value="Kinase-like_dom_sf"/>
</dbReference>
<dbReference type="PANTHER" id="PTHR27007">
    <property type="match status" value="1"/>
</dbReference>
<dbReference type="PROSITE" id="PS50011">
    <property type="entry name" value="PROTEIN_KINASE_DOM"/>
    <property type="match status" value="2"/>
</dbReference>
<dbReference type="Pfam" id="PF00139">
    <property type="entry name" value="Lectin_legB"/>
    <property type="match status" value="2"/>
</dbReference>
<keyword evidence="7" id="KW-0808">Transferase</keyword>
<dbReference type="SUPFAM" id="SSF49899">
    <property type="entry name" value="Concanavalin A-like lectins/glucanases"/>
    <property type="match status" value="2"/>
</dbReference>
<dbReference type="InterPro" id="IPR008271">
    <property type="entry name" value="Ser/Thr_kinase_AS"/>
</dbReference>
<comment type="subcellular location">
    <subcellularLocation>
        <location evidence="1">Cell membrane</location>
        <topology evidence="1">Single-pass type I membrane protein</topology>
    </subcellularLocation>
</comment>
<reference evidence="22" key="2">
    <citation type="submission" date="2018-04" db="EMBL/GenBank/DDBJ databases">
        <title>OnivRS2 (Oryza nivara Reference Sequence Version 2).</title>
        <authorList>
            <person name="Zhang J."/>
            <person name="Kudrna D."/>
            <person name="Lee S."/>
            <person name="Talag J."/>
            <person name="Rajasekar S."/>
            <person name="Welchert J."/>
            <person name="Hsing Y.-I."/>
            <person name="Wing R.A."/>
        </authorList>
    </citation>
    <scope>NUCLEOTIDE SEQUENCE [LARGE SCALE GENOMIC DNA]</scope>
    <source>
        <strain evidence="22">SL10</strain>
    </source>
</reference>
<dbReference type="InterPro" id="IPR050528">
    <property type="entry name" value="L-type_Lectin-RKs"/>
</dbReference>
<keyword evidence="23" id="KW-1185">Reference proteome</keyword>
<dbReference type="FunFam" id="2.60.120.200:FF:000164">
    <property type="entry name" value="Putative L-type lectin-domain containing receptor kinase S.5"/>
    <property type="match status" value="2"/>
</dbReference>
<protein>
    <recommendedName>
        <fullName evidence="4">non-specific serine/threonine protein kinase</fullName>
        <ecNumber evidence="4">2.7.11.1</ecNumber>
    </recommendedName>
</protein>
<dbReference type="GO" id="GO:0005524">
    <property type="term" value="F:ATP binding"/>
    <property type="evidence" value="ECO:0007669"/>
    <property type="project" value="UniProtKB-UniRule"/>
</dbReference>
<dbReference type="SUPFAM" id="SSF56112">
    <property type="entry name" value="Protein kinase-like (PK-like)"/>
    <property type="match status" value="2"/>
</dbReference>
<dbReference type="FunFam" id="1.10.510.10:FF:000444">
    <property type="entry name" value="probable L-type lectin-domain containing receptor kinase S.5"/>
    <property type="match status" value="2"/>
</dbReference>
<dbReference type="CDD" id="cd14066">
    <property type="entry name" value="STKc_IRAK"/>
    <property type="match status" value="2"/>
</dbReference>
<dbReference type="Gramene" id="ONIVA02G32740.1">
    <property type="protein sequence ID" value="ONIVA02G32740.1"/>
    <property type="gene ID" value="ONIVA02G32740"/>
</dbReference>
<dbReference type="Gene3D" id="3.30.200.20">
    <property type="entry name" value="Phosphorylase Kinase, domain 1"/>
    <property type="match status" value="2"/>
</dbReference>
<accession>A0A0E0GC34</accession>
<evidence type="ECO:0000313" key="23">
    <source>
        <dbReference type="Proteomes" id="UP000006591"/>
    </source>
</evidence>
<feature type="signal peptide" evidence="20">
    <location>
        <begin position="1"/>
        <end position="24"/>
    </location>
</feature>
<evidence type="ECO:0000256" key="8">
    <source>
        <dbReference type="ARBA" id="ARBA00022692"/>
    </source>
</evidence>
<dbReference type="PROSITE" id="PS00307">
    <property type="entry name" value="LECTIN_LEGUME_BETA"/>
    <property type="match status" value="1"/>
</dbReference>
<evidence type="ECO:0000256" key="7">
    <source>
        <dbReference type="ARBA" id="ARBA00022679"/>
    </source>
</evidence>
<evidence type="ECO:0000256" key="14">
    <source>
        <dbReference type="ARBA" id="ARBA00022989"/>
    </source>
</evidence>
<keyword evidence="14 19" id="KW-1133">Transmembrane helix</keyword>
<feature type="domain" description="Protein kinase" evidence="21">
    <location>
        <begin position="381"/>
        <end position="669"/>
    </location>
</feature>
<sequence>MAGRALALLLWCVSASVFLPSARAQTTTFTSAIDGKKATTFSFLTFDKSLMQLGANLTFSSNATVSQSALQVTPDSSNNPLDYLVNQAGRVFFPTPFVLWSSNSSNSTADGKYVASFSTVFKANLYRSNKTVKGEGLAFVIASTNAINPPPGSYGEYLGLTNASTDGNPTNGFAAVELDSVKQPYDIDDNHVGLDVNGVRSNASASLTPFGIQLAPSNTTADDGSYFVWVDYNGTSRHVWVYMAKNDTRKPSIPVLNASLDLSTVLRGNKGYFGFSASTGETYELNCVLMWNMTVEMLPDEGATGKKASLPGWKLGVVVGVSSCAVAVVLGLFAALYIRKRRKRIGDDPSSVFNTTIDFRSIPGVPREFDYRELRRGTNNFDEKMKLGQGGYGVVYRATVVGENGQNMEVAVKQFSGANTKGQEDFLAELSIINRLRHRNLVKLVGWCHQNGVLLLVYDYMPNGSLDTHLFGGPESEVLNWQQRYNVVAGVASALNYLHHEYDQMVIHRDIKPSNVMLDSAFNARLGDFGLARALESDKTSYTDIIGVPGTLGYIAPECFHTGRATRESDVFGFGAVILEIVCGRRISCSNPAGCSQLLEAVWKLHGAAGGGGRILEAVDQRLAGEFDEAEAERLLLLGLACSHPNPGERPRTQAILQILTGAAPPPHVPPSKPAFMWPAMPVALDGDDDDETSRSSTVMNSSSSYYVSSSGWTQNYQVSKEHEGADRDVATATTFTSNVDGKEFTTFSFPKFDKPLLQLPDNLTFSGNATIAQDGLQLTPDSGNRPEIFLVNQAGHAFFTAPFVVWESKSSSSSSNSAAAAADGKYVASFSTVFKVNLFRSNLNKTVKGEGLAFVVASSNARGPPVGSHGGFLGLTNASTDGNATNGFVAVELDTVKQRYDIDDNHVGLDVNGVRSTAAAPLAPLGIQLAPRNTTVDDGICFVWVDYNGTSRRMSVYIAKNESKPSAAVLNASLDLSTILLGKTAYFGFSASTGAATYQLNCVRMWNMTVEKLHDGTTTTATKLAGTSGWKLAVGVLCGVAVVLGVVAALYIRKRRRRSGGDPSSAFNAAIDFRKIPGLPKEFDYMELRRGTNNFDEKMKLGQGGYGVVYRATVVGEDGRSTDVAVKQFSGANTKGKEDFLAELRIINCLRHRNLVKIVGWCRQNGRLLLVYDYMPNGSLDRHIFGEPGAAALDWKQRYNVVAGVASALNYLHHEYDQMVIHRDIKPSNIMLDSAFNARLGDFGLARALESDKTSYTDMAGVTGTLGYIAPECFHTGRATRESDVFGFGAVVLEIVCGRRVSCSDLPGWLSLLEWVWKLHGAAGGGRILEAVDQRLAGEFDEVEAERLLLLGLACSQPNPGERPRTQAILQILTGAAPPPHVPPSKPAFMWPAMPVALDGDDDDSETPTSRSSMLLTSSSTGWTKIFQVSKEHDVAEKDVAAV</sequence>
<evidence type="ECO:0000256" key="12">
    <source>
        <dbReference type="ARBA" id="ARBA00022777"/>
    </source>
</evidence>
<evidence type="ECO:0000256" key="11">
    <source>
        <dbReference type="ARBA" id="ARBA00022741"/>
    </source>
</evidence>
<evidence type="ECO:0000256" key="20">
    <source>
        <dbReference type="SAM" id="SignalP"/>
    </source>
</evidence>
<evidence type="ECO:0000256" key="18">
    <source>
        <dbReference type="SAM" id="MobiDB-lite"/>
    </source>
</evidence>
<evidence type="ECO:0000256" key="17">
    <source>
        <dbReference type="PROSITE-ProRule" id="PRU10141"/>
    </source>
</evidence>
<evidence type="ECO:0000313" key="22">
    <source>
        <dbReference type="EnsemblPlants" id="ONIVA02G32740.1"/>
    </source>
</evidence>
<comment type="similarity">
    <text evidence="2">In the N-terminal section; belongs to the leguminous lectin family.</text>
</comment>
<reference evidence="22" key="1">
    <citation type="submission" date="2015-04" db="UniProtKB">
        <authorList>
            <consortium name="EnsemblPlants"/>
        </authorList>
    </citation>
    <scope>IDENTIFICATION</scope>
    <source>
        <strain evidence="22">SL10</strain>
    </source>
</reference>
<keyword evidence="12" id="KW-0418">Kinase</keyword>
<evidence type="ECO:0000259" key="21">
    <source>
        <dbReference type="PROSITE" id="PS50011"/>
    </source>
</evidence>
<evidence type="ECO:0000256" key="9">
    <source>
        <dbReference type="ARBA" id="ARBA00022729"/>
    </source>
</evidence>
<dbReference type="Gene3D" id="2.60.120.200">
    <property type="match status" value="2"/>
</dbReference>
<feature type="chain" id="PRO_5002360198" description="non-specific serine/threonine protein kinase" evidence="20">
    <location>
        <begin position="25"/>
        <end position="1444"/>
    </location>
</feature>
<keyword evidence="16" id="KW-0325">Glycoprotein</keyword>
<keyword evidence="9 20" id="KW-0732">Signal</keyword>
<evidence type="ECO:0000256" key="13">
    <source>
        <dbReference type="ARBA" id="ARBA00022840"/>
    </source>
</evidence>
<evidence type="ECO:0000256" key="4">
    <source>
        <dbReference type="ARBA" id="ARBA00012513"/>
    </source>
</evidence>
<keyword evidence="6" id="KW-0723">Serine/threonine-protein kinase</keyword>
<dbReference type="SMART" id="SM00220">
    <property type="entry name" value="S_TKc"/>
    <property type="match status" value="2"/>
</dbReference>
<dbReference type="STRING" id="4536.A0A0E0GC34"/>
<evidence type="ECO:0000256" key="16">
    <source>
        <dbReference type="ARBA" id="ARBA00023180"/>
    </source>
</evidence>
<dbReference type="OMA" id="FRNDWIQ"/>
<feature type="region of interest" description="Disordered" evidence="18">
    <location>
        <begin position="1398"/>
        <end position="1417"/>
    </location>
</feature>
<dbReference type="FunFam" id="3.30.200.20:FF:000320">
    <property type="entry name" value="probable L-type lectin-domain containing receptor kinase S.5"/>
    <property type="match status" value="2"/>
</dbReference>
<dbReference type="InterPro" id="IPR013320">
    <property type="entry name" value="ConA-like_dom_sf"/>
</dbReference>
<dbReference type="EC" id="2.7.11.1" evidence="4"/>
<proteinExistence type="inferred from homology"/>
<evidence type="ECO:0000256" key="10">
    <source>
        <dbReference type="ARBA" id="ARBA00022734"/>
    </source>
</evidence>
<feature type="transmembrane region" description="Helical" evidence="19">
    <location>
        <begin position="315"/>
        <end position="338"/>
    </location>
</feature>
<dbReference type="Pfam" id="PF00069">
    <property type="entry name" value="Pkinase"/>
    <property type="match status" value="2"/>
</dbReference>